<keyword evidence="3" id="KW-1185">Reference proteome</keyword>
<proteinExistence type="predicted"/>
<accession>A0A4V0ZGH7</accession>
<dbReference type="InterPro" id="IPR018306">
    <property type="entry name" value="Phage_T5_Orf172_DNA-bd"/>
</dbReference>
<feature type="domain" description="Bacteriophage T5 Orf172 DNA-binding" evidence="1">
    <location>
        <begin position="24"/>
        <end position="100"/>
    </location>
</feature>
<organism evidence="2 3">
    <name type="scientific">Litorilituus sediminis</name>
    <dbReference type="NCBI Taxonomy" id="718192"/>
    <lineage>
        <taxon>Bacteria</taxon>
        <taxon>Pseudomonadati</taxon>
        <taxon>Pseudomonadota</taxon>
        <taxon>Gammaproteobacteria</taxon>
        <taxon>Alteromonadales</taxon>
        <taxon>Colwelliaceae</taxon>
        <taxon>Litorilituus</taxon>
    </lineage>
</organism>
<evidence type="ECO:0000313" key="2">
    <source>
        <dbReference type="EMBL" id="QBG37340.1"/>
    </source>
</evidence>
<dbReference type="RefSeq" id="WP_130604006.1">
    <property type="nucleotide sequence ID" value="NZ_CP034759.1"/>
</dbReference>
<evidence type="ECO:0000313" key="3">
    <source>
        <dbReference type="Proteomes" id="UP000290244"/>
    </source>
</evidence>
<reference evidence="2 3" key="1">
    <citation type="submission" date="2018-12" db="EMBL/GenBank/DDBJ databases">
        <title>Complete genome of Litorilituus sediminis.</title>
        <authorList>
            <person name="Liu A."/>
            <person name="Rong J."/>
        </authorList>
    </citation>
    <scope>NUCLEOTIDE SEQUENCE [LARGE SCALE GENOMIC DNA]</scope>
    <source>
        <strain evidence="2 3">JCM 17549</strain>
    </source>
</reference>
<sequence length="110" mass="12184">MSISKQTDSCANISVGNVYVMTHSLFSDVVKIGCTPNDPIEHAKKLSAKTPGDYSVAYSLQCDNPCKVKRQIREYLNAQEYVNEFYQVAPEVAAKLLKRETLKIPGLVAC</sequence>
<dbReference type="KEGG" id="lsd:EMK97_17140"/>
<dbReference type="Pfam" id="PF13455">
    <property type="entry name" value="MUG113"/>
    <property type="match status" value="1"/>
</dbReference>
<dbReference type="EMBL" id="CP034759">
    <property type="protein sequence ID" value="QBG37340.1"/>
    <property type="molecule type" value="Genomic_DNA"/>
</dbReference>
<gene>
    <name evidence="2" type="ORF">EMK97_17140</name>
</gene>
<dbReference type="SMART" id="SM00974">
    <property type="entry name" value="T5orf172"/>
    <property type="match status" value="1"/>
</dbReference>
<dbReference type="AlphaFoldDB" id="A0A4V0ZGH7"/>
<protein>
    <submittedName>
        <fullName evidence="2">GIY-YIG nuclease family protein</fullName>
    </submittedName>
</protein>
<evidence type="ECO:0000259" key="1">
    <source>
        <dbReference type="SMART" id="SM00974"/>
    </source>
</evidence>
<dbReference type="OrthoDB" id="6227610at2"/>
<dbReference type="Proteomes" id="UP000290244">
    <property type="component" value="Chromosome"/>
</dbReference>
<name>A0A4V0ZGH7_9GAMM</name>